<proteinExistence type="predicted"/>
<dbReference type="AlphaFoldDB" id="A0AA88R420"/>
<dbReference type="InterPro" id="IPR041469">
    <property type="entry name" value="Subtilisin-like_FN3"/>
</dbReference>
<dbReference type="EMBL" id="JAVXUO010001824">
    <property type="protein sequence ID" value="KAK2978803.1"/>
    <property type="molecule type" value="Genomic_DNA"/>
</dbReference>
<reference evidence="3" key="1">
    <citation type="submission" date="2022-12" db="EMBL/GenBank/DDBJ databases">
        <title>Draft genome assemblies for two species of Escallonia (Escalloniales).</title>
        <authorList>
            <person name="Chanderbali A."/>
            <person name="Dervinis C."/>
            <person name="Anghel I."/>
            <person name="Soltis D."/>
            <person name="Soltis P."/>
            <person name="Zapata F."/>
        </authorList>
    </citation>
    <scope>NUCLEOTIDE SEQUENCE</scope>
    <source>
        <strain evidence="3">UCBG92.1500</strain>
        <tissue evidence="3">Leaf</tissue>
    </source>
</reference>
<comment type="caution">
    <text evidence="3">The sequence shown here is derived from an EMBL/GenBank/DDBJ whole genome shotgun (WGS) entry which is preliminary data.</text>
</comment>
<keyword evidence="4" id="KW-1185">Reference proteome</keyword>
<name>A0AA88R420_9ASTE</name>
<feature type="compositionally biased region" description="Basic and acidic residues" evidence="1">
    <location>
        <begin position="63"/>
        <end position="76"/>
    </location>
</feature>
<evidence type="ECO:0000259" key="2">
    <source>
        <dbReference type="Pfam" id="PF17766"/>
    </source>
</evidence>
<gene>
    <name evidence="3" type="ORF">RJ640_002242</name>
</gene>
<sequence>MARIVNPKVKKVTVTVQPRKLVFRKALEKQSYTLKFTSNYAVNNNTSSVEQMVFGSVRWESDKHQRVTDAESRDNHQSSSSALKRGHP</sequence>
<dbReference type="Pfam" id="PF17766">
    <property type="entry name" value="fn3_6"/>
    <property type="match status" value="1"/>
</dbReference>
<evidence type="ECO:0000313" key="4">
    <source>
        <dbReference type="Proteomes" id="UP001187471"/>
    </source>
</evidence>
<dbReference type="Proteomes" id="UP001187471">
    <property type="component" value="Unassembled WGS sequence"/>
</dbReference>
<organism evidence="3 4">
    <name type="scientific">Escallonia rubra</name>
    <dbReference type="NCBI Taxonomy" id="112253"/>
    <lineage>
        <taxon>Eukaryota</taxon>
        <taxon>Viridiplantae</taxon>
        <taxon>Streptophyta</taxon>
        <taxon>Embryophyta</taxon>
        <taxon>Tracheophyta</taxon>
        <taxon>Spermatophyta</taxon>
        <taxon>Magnoliopsida</taxon>
        <taxon>eudicotyledons</taxon>
        <taxon>Gunneridae</taxon>
        <taxon>Pentapetalae</taxon>
        <taxon>asterids</taxon>
        <taxon>campanulids</taxon>
        <taxon>Escalloniales</taxon>
        <taxon>Escalloniaceae</taxon>
        <taxon>Escallonia</taxon>
    </lineage>
</organism>
<feature type="domain" description="Subtilisin-like protease fibronectin type-III" evidence="2">
    <location>
        <begin position="7"/>
        <end position="65"/>
    </location>
</feature>
<evidence type="ECO:0000313" key="3">
    <source>
        <dbReference type="EMBL" id="KAK2978803.1"/>
    </source>
</evidence>
<accession>A0AA88R420</accession>
<evidence type="ECO:0000256" key="1">
    <source>
        <dbReference type="SAM" id="MobiDB-lite"/>
    </source>
</evidence>
<feature type="region of interest" description="Disordered" evidence="1">
    <location>
        <begin position="63"/>
        <end position="88"/>
    </location>
</feature>
<dbReference type="Gene3D" id="2.60.40.2310">
    <property type="match status" value="1"/>
</dbReference>
<protein>
    <recommendedName>
        <fullName evidence="2">Subtilisin-like protease fibronectin type-III domain-containing protein</fullName>
    </recommendedName>
</protein>